<reference evidence="6 7" key="1">
    <citation type="submission" date="2016-07" db="EMBL/GenBank/DDBJ databases">
        <title>Pervasive Adenine N6-methylation of Active Genes in Fungi.</title>
        <authorList>
            <consortium name="DOE Joint Genome Institute"/>
            <person name="Mondo S.J."/>
            <person name="Dannebaum R.O."/>
            <person name="Kuo R.C."/>
            <person name="Labutti K."/>
            <person name="Haridas S."/>
            <person name="Kuo A."/>
            <person name="Salamov A."/>
            <person name="Ahrendt S.R."/>
            <person name="Lipzen A."/>
            <person name="Sullivan W."/>
            <person name="Andreopoulos W.B."/>
            <person name="Clum A."/>
            <person name="Lindquist E."/>
            <person name="Daum C."/>
            <person name="Ramamoorthy G.K."/>
            <person name="Gryganskyi A."/>
            <person name="Culley D."/>
            <person name="Magnuson J.K."/>
            <person name="James T.Y."/>
            <person name="O'Malley M.A."/>
            <person name="Stajich J.E."/>
            <person name="Spatafora J.W."/>
            <person name="Visel A."/>
            <person name="Grigoriev I.V."/>
        </authorList>
    </citation>
    <scope>NUCLEOTIDE SEQUENCE [LARGE SCALE GENOMIC DNA]</scope>
    <source>
        <strain evidence="6 7">JEL800</strain>
    </source>
</reference>
<feature type="compositionally biased region" description="Basic and acidic residues" evidence="5">
    <location>
        <begin position="79"/>
        <end position="100"/>
    </location>
</feature>
<dbReference type="GO" id="GO:0003743">
    <property type="term" value="F:translation initiation factor activity"/>
    <property type="evidence" value="ECO:0007669"/>
    <property type="project" value="UniProtKB-UniRule"/>
</dbReference>
<organism evidence="6 7">
    <name type="scientific">Rhizoclosmatium globosum</name>
    <dbReference type="NCBI Taxonomy" id="329046"/>
    <lineage>
        <taxon>Eukaryota</taxon>
        <taxon>Fungi</taxon>
        <taxon>Fungi incertae sedis</taxon>
        <taxon>Chytridiomycota</taxon>
        <taxon>Chytridiomycota incertae sedis</taxon>
        <taxon>Chytridiomycetes</taxon>
        <taxon>Chytridiales</taxon>
        <taxon>Chytriomycetaceae</taxon>
        <taxon>Rhizoclosmatium</taxon>
    </lineage>
</organism>
<dbReference type="GO" id="GO:0033290">
    <property type="term" value="C:eukaryotic 48S preinitiation complex"/>
    <property type="evidence" value="ECO:0007669"/>
    <property type="project" value="UniProtKB-UniRule"/>
</dbReference>
<comment type="subcellular location">
    <subcellularLocation>
        <location evidence="4">Cytoplasm</location>
    </subcellularLocation>
</comment>
<feature type="compositionally biased region" description="Acidic residues" evidence="5">
    <location>
        <begin position="1"/>
        <end position="12"/>
    </location>
</feature>
<dbReference type="GO" id="GO:0001732">
    <property type="term" value="P:formation of cytoplasmic translation initiation complex"/>
    <property type="evidence" value="ECO:0007669"/>
    <property type="project" value="UniProtKB-UniRule"/>
</dbReference>
<dbReference type="InterPro" id="IPR013906">
    <property type="entry name" value="eIF3j"/>
</dbReference>
<feature type="compositionally biased region" description="Acidic residues" evidence="5">
    <location>
        <begin position="43"/>
        <end position="52"/>
    </location>
</feature>
<dbReference type="PANTHER" id="PTHR21681">
    <property type="entry name" value="EUKARYOTIC TRANSLATION INITIATION FACTOR 3 SUBUNIT J"/>
    <property type="match status" value="1"/>
</dbReference>
<dbReference type="InterPro" id="IPR023194">
    <property type="entry name" value="eIF3-like_dom_sf"/>
</dbReference>
<dbReference type="PANTHER" id="PTHR21681:SF0">
    <property type="entry name" value="EUKARYOTIC TRANSLATION INITIATION FACTOR 3 SUBUNIT J"/>
    <property type="match status" value="1"/>
</dbReference>
<feature type="region of interest" description="Disordered" evidence="5">
    <location>
        <begin position="214"/>
        <end position="251"/>
    </location>
</feature>
<dbReference type="OrthoDB" id="20381at2759"/>
<dbReference type="STRING" id="329046.A0A1Y2CRY8"/>
<gene>
    <name evidence="4" type="primary">HCR1</name>
    <name evidence="6" type="ORF">BCR33DRAFT_734597</name>
</gene>
<dbReference type="EMBL" id="MCGO01000008">
    <property type="protein sequence ID" value="ORY49820.1"/>
    <property type="molecule type" value="Genomic_DNA"/>
</dbReference>
<evidence type="ECO:0000256" key="4">
    <source>
        <dbReference type="HAMAP-Rule" id="MF_03009"/>
    </source>
</evidence>
<feature type="region of interest" description="Disordered" evidence="5">
    <location>
        <begin position="1"/>
        <end position="149"/>
    </location>
</feature>
<evidence type="ECO:0000256" key="3">
    <source>
        <dbReference type="ARBA" id="ARBA00022917"/>
    </source>
</evidence>
<proteinExistence type="inferred from homology"/>
<dbReference type="AlphaFoldDB" id="A0A1Y2CRY8"/>
<evidence type="ECO:0000313" key="7">
    <source>
        <dbReference type="Proteomes" id="UP000193642"/>
    </source>
</evidence>
<sequence>MSDDDWDNDDDLDIPKVVIPPVVATGAGQWDDEDADDNKNVQDDWDASDDDSESKPATTAATGTGAGKVVAPPKKKKGLKEAIAQRKAEEERKALEAAEQKEEEDAANYESPEDRKKREEESMREADLQNARDLFGGVAEPESFIDTMKPKTKEEFEKYEKQLVEKISKHEKALAYSQFVENLTRDLCVSLAVDDIKRISSALTVLANEKQKAAKPVAGKKGAKGKPAPVLAKTASSGVDTTNYDDFDDFM</sequence>
<comment type="function">
    <text evidence="4">Component of the eukaryotic translation initiation factor 3 (eIF-3) complex, which is involved in protein synthesis of a specialized repertoire of mRNAs and, together with other initiation factors, stimulates binding of mRNA and methionyl-tRNAi to the 40S ribosome. The eIF-3 complex specifically targets and initiates translation of a subset of mRNAs involved in cell proliferation.</text>
</comment>
<accession>A0A1Y2CRY8</accession>
<comment type="similarity">
    <text evidence="4">Belongs to the eIF-3 subunit J family.</text>
</comment>
<name>A0A1Y2CRY8_9FUNG</name>
<evidence type="ECO:0000313" key="6">
    <source>
        <dbReference type="EMBL" id="ORY49820.1"/>
    </source>
</evidence>
<evidence type="ECO:0000256" key="2">
    <source>
        <dbReference type="ARBA" id="ARBA00022540"/>
    </source>
</evidence>
<keyword evidence="3 4" id="KW-0648">Protein biosynthesis</keyword>
<dbReference type="GO" id="GO:0005852">
    <property type="term" value="C:eukaryotic translation initiation factor 3 complex"/>
    <property type="evidence" value="ECO:0007669"/>
    <property type="project" value="UniProtKB-UniRule"/>
</dbReference>
<dbReference type="HAMAP" id="MF_03009">
    <property type="entry name" value="eIF3j"/>
    <property type="match status" value="1"/>
</dbReference>
<comment type="subunit">
    <text evidence="4">Component of the eukaryotic translation initiation factor 3 (eIF-3) complex.</text>
</comment>
<keyword evidence="2 4" id="KW-0396">Initiation factor</keyword>
<feature type="compositionally biased region" description="Low complexity" evidence="5">
    <location>
        <begin position="57"/>
        <end position="72"/>
    </location>
</feature>
<dbReference type="Proteomes" id="UP000193642">
    <property type="component" value="Unassembled WGS sequence"/>
</dbReference>
<evidence type="ECO:0000256" key="1">
    <source>
        <dbReference type="ARBA" id="ARBA00022490"/>
    </source>
</evidence>
<dbReference type="GO" id="GO:0016282">
    <property type="term" value="C:eukaryotic 43S preinitiation complex"/>
    <property type="evidence" value="ECO:0007669"/>
    <property type="project" value="UniProtKB-UniRule"/>
</dbReference>
<feature type="compositionally biased region" description="Basic and acidic residues" evidence="5">
    <location>
        <begin position="112"/>
        <end position="127"/>
    </location>
</feature>
<feature type="compositionally biased region" description="Low complexity" evidence="5">
    <location>
        <begin position="214"/>
        <end position="233"/>
    </location>
</feature>
<dbReference type="Gene3D" id="1.10.246.60">
    <property type="entry name" value="Eukaryotic translation initiation factor 3 like domains"/>
    <property type="match status" value="1"/>
</dbReference>
<evidence type="ECO:0000256" key="5">
    <source>
        <dbReference type="SAM" id="MobiDB-lite"/>
    </source>
</evidence>
<protein>
    <recommendedName>
        <fullName evidence="4">Eukaryotic translation initiation factor 3 subunit J</fullName>
        <shortName evidence="4">eIF3j</shortName>
    </recommendedName>
    <alternativeName>
        <fullName evidence="4">Eukaryotic translation initiation factor 3 30 kDa subunit homolog</fullName>
        <shortName evidence="4">eIF-3 30 kDa subunit homolog</shortName>
    </alternativeName>
</protein>
<keyword evidence="1 4" id="KW-0963">Cytoplasm</keyword>
<dbReference type="Pfam" id="PF08597">
    <property type="entry name" value="eIF3_subunit"/>
    <property type="match status" value="1"/>
</dbReference>
<keyword evidence="7" id="KW-1185">Reference proteome</keyword>
<comment type="caution">
    <text evidence="6">The sequence shown here is derived from an EMBL/GenBank/DDBJ whole genome shotgun (WGS) entry which is preliminary data.</text>
</comment>